<dbReference type="InterPro" id="IPR036388">
    <property type="entry name" value="WH-like_DNA-bd_sf"/>
</dbReference>
<evidence type="ECO:0000256" key="1">
    <source>
        <dbReference type="ARBA" id="ARBA00004496"/>
    </source>
</evidence>
<keyword evidence="4 5" id="KW-0963">Cytoplasm</keyword>
<comment type="function">
    <text evidence="5">Modulates RecA activity.</text>
</comment>
<evidence type="ECO:0000256" key="4">
    <source>
        <dbReference type="ARBA" id="ARBA00022490"/>
    </source>
</evidence>
<reference evidence="7 8" key="1">
    <citation type="journal article" date="2022" name="ISME Commun">
        <title>Vulcanimicrobium alpinus gen. nov. sp. nov., the first cultivated representative of the candidate phylum 'Eremiobacterota', is a metabolically versatile aerobic anoxygenic phototroph.</title>
        <authorList>
            <person name="Yabe S."/>
            <person name="Muto K."/>
            <person name="Abe K."/>
            <person name="Yokota A."/>
            <person name="Staudigel H."/>
            <person name="Tebo B.M."/>
        </authorList>
    </citation>
    <scope>NUCLEOTIDE SEQUENCE [LARGE SCALE GENOMIC DNA]</scope>
    <source>
        <strain evidence="7 8">WC8-2</strain>
    </source>
</reference>
<dbReference type="KEGG" id="vab:WPS_13060"/>
<dbReference type="GO" id="GO:0006282">
    <property type="term" value="P:regulation of DNA repair"/>
    <property type="evidence" value="ECO:0007669"/>
    <property type="project" value="UniProtKB-UniRule"/>
</dbReference>
<accession>A0AAN2C905</accession>
<dbReference type="GO" id="GO:0005737">
    <property type="term" value="C:cytoplasm"/>
    <property type="evidence" value="ECO:0007669"/>
    <property type="project" value="UniProtKB-SubCell"/>
</dbReference>
<evidence type="ECO:0000256" key="2">
    <source>
        <dbReference type="ARBA" id="ARBA00009695"/>
    </source>
</evidence>
<dbReference type="InterPro" id="IPR003783">
    <property type="entry name" value="Regulatory_RecX"/>
</dbReference>
<comment type="similarity">
    <text evidence="2 5">Belongs to the RecX family.</text>
</comment>
<keyword evidence="8" id="KW-1185">Reference proteome</keyword>
<evidence type="ECO:0000256" key="3">
    <source>
        <dbReference type="ARBA" id="ARBA00018111"/>
    </source>
</evidence>
<feature type="domain" description="RecX first three-helical" evidence="6">
    <location>
        <begin position="4"/>
        <end position="41"/>
    </location>
</feature>
<dbReference type="InterPro" id="IPR053926">
    <property type="entry name" value="RecX_HTH_1st"/>
</dbReference>
<protein>
    <recommendedName>
        <fullName evidence="3 5">Regulatory protein RecX</fullName>
    </recommendedName>
</protein>
<dbReference type="Proteomes" id="UP001317532">
    <property type="component" value="Chromosome"/>
</dbReference>
<proteinExistence type="inferred from homology"/>
<evidence type="ECO:0000256" key="5">
    <source>
        <dbReference type="HAMAP-Rule" id="MF_01114"/>
    </source>
</evidence>
<sequence>MPSARVTALRFLAQRRLTAAQLAAKLQRKGFPDDEVEAALALCRRDGFVDDGLFALLYVEGKRAAVGDARLVAELVSRGIDRDAAREKVGAAAISEAERIDAAYDRIRRANPSVSYQSAARKLERLGFPASLIYRVLRERAGAEYADVLGDLA</sequence>
<dbReference type="RefSeq" id="WP_317997027.1">
    <property type="nucleotide sequence ID" value="NZ_AP025523.1"/>
</dbReference>
<dbReference type="Gene3D" id="1.10.10.10">
    <property type="entry name" value="Winged helix-like DNA-binding domain superfamily/Winged helix DNA-binding domain"/>
    <property type="match status" value="1"/>
</dbReference>
<organism evidence="7 8">
    <name type="scientific">Vulcanimicrobium alpinum</name>
    <dbReference type="NCBI Taxonomy" id="3016050"/>
    <lineage>
        <taxon>Bacteria</taxon>
        <taxon>Bacillati</taxon>
        <taxon>Vulcanimicrobiota</taxon>
        <taxon>Vulcanimicrobiia</taxon>
        <taxon>Vulcanimicrobiales</taxon>
        <taxon>Vulcanimicrobiaceae</taxon>
        <taxon>Vulcanimicrobium</taxon>
    </lineage>
</organism>
<evidence type="ECO:0000313" key="7">
    <source>
        <dbReference type="EMBL" id="BDE06030.1"/>
    </source>
</evidence>
<dbReference type="PANTHER" id="PTHR33602:SF1">
    <property type="entry name" value="REGULATORY PROTEIN RECX FAMILY PROTEIN"/>
    <property type="match status" value="1"/>
</dbReference>
<dbReference type="PANTHER" id="PTHR33602">
    <property type="entry name" value="REGULATORY PROTEIN RECX FAMILY PROTEIN"/>
    <property type="match status" value="1"/>
</dbReference>
<name>A0AAN2C905_UNVUL</name>
<evidence type="ECO:0000313" key="8">
    <source>
        <dbReference type="Proteomes" id="UP001317532"/>
    </source>
</evidence>
<dbReference type="HAMAP" id="MF_01114">
    <property type="entry name" value="RecX"/>
    <property type="match status" value="1"/>
</dbReference>
<dbReference type="AlphaFoldDB" id="A0AAN2C905"/>
<gene>
    <name evidence="5" type="primary">recX</name>
    <name evidence="7" type="ORF">WPS_13060</name>
</gene>
<dbReference type="EMBL" id="AP025523">
    <property type="protein sequence ID" value="BDE06030.1"/>
    <property type="molecule type" value="Genomic_DNA"/>
</dbReference>
<evidence type="ECO:0000259" key="6">
    <source>
        <dbReference type="Pfam" id="PF21982"/>
    </source>
</evidence>
<dbReference type="Pfam" id="PF21982">
    <property type="entry name" value="RecX_HTH1"/>
    <property type="match status" value="1"/>
</dbReference>
<comment type="subcellular location">
    <subcellularLocation>
        <location evidence="1 5">Cytoplasm</location>
    </subcellularLocation>
</comment>